<evidence type="ECO:0000313" key="2">
    <source>
        <dbReference type="EMBL" id="MBI8989196.1"/>
    </source>
</evidence>
<feature type="domain" description="Cupin type-2" evidence="1">
    <location>
        <begin position="57"/>
        <end position="115"/>
    </location>
</feature>
<sequence>MEIPVNQPDTFGEPERESTGTMTVLDLVEEAADANPDRSVPAVKRVLEGNGANIITFSFAPGQRLNDHKAAHPITVQCLTGTLDFTCGEETVRMTPGTVLHLDDHVVHRVDCPADATEERSILLLHMLTGERH</sequence>
<gene>
    <name evidence="2" type="ORF">JDV75_05405</name>
</gene>
<dbReference type="Gene3D" id="2.60.120.10">
    <property type="entry name" value="Jelly Rolls"/>
    <property type="match status" value="1"/>
</dbReference>
<dbReference type="RefSeq" id="WP_198738200.1">
    <property type="nucleotide sequence ID" value="NZ_JAEIOS010000011.1"/>
</dbReference>
<dbReference type="SUPFAM" id="SSF51182">
    <property type="entry name" value="RmlC-like cupins"/>
    <property type="match status" value="1"/>
</dbReference>
<dbReference type="Proteomes" id="UP000645966">
    <property type="component" value="Unassembled WGS sequence"/>
</dbReference>
<dbReference type="AlphaFoldDB" id="A0A934M4M6"/>
<accession>A0A934M4M6</accession>
<dbReference type="Pfam" id="PF07883">
    <property type="entry name" value="Cupin_2"/>
    <property type="match status" value="1"/>
</dbReference>
<dbReference type="EMBL" id="JAEIOS010000011">
    <property type="protein sequence ID" value="MBI8989196.1"/>
    <property type="molecule type" value="Genomic_DNA"/>
</dbReference>
<evidence type="ECO:0000313" key="3">
    <source>
        <dbReference type="Proteomes" id="UP000645966"/>
    </source>
</evidence>
<dbReference type="InterPro" id="IPR013096">
    <property type="entry name" value="Cupin_2"/>
</dbReference>
<proteinExistence type="predicted"/>
<keyword evidence="3" id="KW-1185">Reference proteome</keyword>
<comment type="caution">
    <text evidence="2">The sequence shown here is derived from an EMBL/GenBank/DDBJ whole genome shotgun (WGS) entry which is preliminary data.</text>
</comment>
<evidence type="ECO:0000259" key="1">
    <source>
        <dbReference type="Pfam" id="PF07883"/>
    </source>
</evidence>
<organism evidence="2 3">
    <name type="scientific">Corynebacterium meridianum</name>
    <dbReference type="NCBI Taxonomy" id="2765363"/>
    <lineage>
        <taxon>Bacteria</taxon>
        <taxon>Bacillati</taxon>
        <taxon>Actinomycetota</taxon>
        <taxon>Actinomycetes</taxon>
        <taxon>Mycobacteriales</taxon>
        <taxon>Corynebacteriaceae</taxon>
        <taxon>Corynebacterium</taxon>
    </lineage>
</organism>
<dbReference type="CDD" id="cd02230">
    <property type="entry name" value="cupin_HP0902-like"/>
    <property type="match status" value="1"/>
</dbReference>
<name>A0A934M4M6_9CORY</name>
<dbReference type="InterPro" id="IPR011051">
    <property type="entry name" value="RmlC_Cupin_sf"/>
</dbReference>
<reference evidence="2" key="1">
    <citation type="submission" date="2020-12" db="EMBL/GenBank/DDBJ databases">
        <title>Genome public.</title>
        <authorList>
            <person name="Sun Q."/>
        </authorList>
    </citation>
    <scope>NUCLEOTIDE SEQUENCE</scope>
    <source>
        <strain evidence="2">CCM 8863</strain>
    </source>
</reference>
<protein>
    <submittedName>
        <fullName evidence="2">Cupin domain-containing protein</fullName>
    </submittedName>
</protein>
<dbReference type="InterPro" id="IPR014710">
    <property type="entry name" value="RmlC-like_jellyroll"/>
</dbReference>